<protein>
    <submittedName>
        <fullName evidence="10">FecCD family ABC transporter permease</fullName>
    </submittedName>
</protein>
<organism evidence="10 11">
    <name type="scientific">Nocardiopsis sediminis</name>
    <dbReference type="NCBI Taxonomy" id="1778267"/>
    <lineage>
        <taxon>Bacteria</taxon>
        <taxon>Bacillati</taxon>
        <taxon>Actinomycetota</taxon>
        <taxon>Actinomycetes</taxon>
        <taxon>Streptosporangiales</taxon>
        <taxon>Nocardiopsidaceae</taxon>
        <taxon>Nocardiopsis</taxon>
    </lineage>
</organism>
<name>A0ABV8FT97_9ACTN</name>
<feature type="transmembrane region" description="Helical" evidence="9">
    <location>
        <begin position="274"/>
        <end position="303"/>
    </location>
</feature>
<dbReference type="RefSeq" id="WP_378537259.1">
    <property type="nucleotide sequence ID" value="NZ_JBHSBH010000015.1"/>
</dbReference>
<feature type="transmembrane region" description="Helical" evidence="9">
    <location>
        <begin position="215"/>
        <end position="246"/>
    </location>
</feature>
<feature type="transmembrane region" description="Helical" evidence="9">
    <location>
        <begin position="343"/>
        <end position="361"/>
    </location>
</feature>
<sequence>MSAAGPGTATDAAPEQGRSTGAPAQRPRWRTVPLPVLIAALTVLLAASVVLAVGIGPVAVAPGTVARILGLHLLGMDTPGTTEDFIVWSLRAPRVVEGVAVGAGLAVAGTVVQALVRNPVADPFILGLSSGAGLGAVTVLTVAGSALLGTLTLPLAAFCGALAAGACVFATARSGGVLHPMRLILVGIAAGQLLGGLTSFLVLRTDSADAQQQVLFWLLGSLAGAQWPLALTCAAVVAVLSLALIAGAGRLNLLVLGDEGAAALGLNATRARAVLFAAAGLLTGTVVAVSGTIGFVGLVVPNLARILVGADHRRVLPVAALLGALLLVWADTAARIVLAPSELPIGILTAVVGVPFFVIAVRRGGPGRTGAA</sequence>
<evidence type="ECO:0000256" key="2">
    <source>
        <dbReference type="ARBA" id="ARBA00007935"/>
    </source>
</evidence>
<keyword evidence="6 9" id="KW-1133">Transmembrane helix</keyword>
<evidence type="ECO:0000313" key="10">
    <source>
        <dbReference type="EMBL" id="MFC3999047.1"/>
    </source>
</evidence>
<feature type="transmembrane region" description="Helical" evidence="9">
    <location>
        <begin position="315"/>
        <end position="337"/>
    </location>
</feature>
<evidence type="ECO:0000256" key="5">
    <source>
        <dbReference type="ARBA" id="ARBA00022692"/>
    </source>
</evidence>
<feature type="region of interest" description="Disordered" evidence="8">
    <location>
        <begin position="1"/>
        <end position="26"/>
    </location>
</feature>
<dbReference type="Pfam" id="PF01032">
    <property type="entry name" value="FecCD"/>
    <property type="match status" value="1"/>
</dbReference>
<feature type="transmembrane region" description="Helical" evidence="9">
    <location>
        <begin position="128"/>
        <end position="148"/>
    </location>
</feature>
<keyword evidence="3" id="KW-0813">Transport</keyword>
<gene>
    <name evidence="10" type="ORF">ACFOVU_24225</name>
</gene>
<proteinExistence type="inferred from homology"/>
<evidence type="ECO:0000256" key="6">
    <source>
        <dbReference type="ARBA" id="ARBA00022989"/>
    </source>
</evidence>
<feature type="compositionally biased region" description="Low complexity" evidence="8">
    <location>
        <begin position="1"/>
        <end position="14"/>
    </location>
</feature>
<evidence type="ECO:0000313" key="11">
    <source>
        <dbReference type="Proteomes" id="UP001595847"/>
    </source>
</evidence>
<keyword evidence="11" id="KW-1185">Reference proteome</keyword>
<keyword evidence="5 9" id="KW-0812">Transmembrane</keyword>
<feature type="transmembrane region" description="Helical" evidence="9">
    <location>
        <begin position="95"/>
        <end position="116"/>
    </location>
</feature>
<evidence type="ECO:0000256" key="8">
    <source>
        <dbReference type="SAM" id="MobiDB-lite"/>
    </source>
</evidence>
<reference evidence="11" key="1">
    <citation type="journal article" date="2019" name="Int. J. Syst. Evol. Microbiol.">
        <title>The Global Catalogue of Microorganisms (GCM) 10K type strain sequencing project: providing services to taxonomists for standard genome sequencing and annotation.</title>
        <authorList>
            <consortium name="The Broad Institute Genomics Platform"/>
            <consortium name="The Broad Institute Genome Sequencing Center for Infectious Disease"/>
            <person name="Wu L."/>
            <person name="Ma J."/>
        </authorList>
    </citation>
    <scope>NUCLEOTIDE SEQUENCE [LARGE SCALE GENOMIC DNA]</scope>
    <source>
        <strain evidence="11">TBRC 1826</strain>
    </source>
</reference>
<keyword evidence="4" id="KW-1003">Cell membrane</keyword>
<comment type="caution">
    <text evidence="10">The sequence shown here is derived from an EMBL/GenBank/DDBJ whole genome shotgun (WGS) entry which is preliminary data.</text>
</comment>
<evidence type="ECO:0000256" key="7">
    <source>
        <dbReference type="ARBA" id="ARBA00023136"/>
    </source>
</evidence>
<evidence type="ECO:0000256" key="3">
    <source>
        <dbReference type="ARBA" id="ARBA00022448"/>
    </source>
</evidence>
<feature type="transmembrane region" description="Helical" evidence="9">
    <location>
        <begin position="36"/>
        <end position="60"/>
    </location>
</feature>
<accession>A0ABV8FT97</accession>
<dbReference type="Gene3D" id="1.10.3470.10">
    <property type="entry name" value="ABC transporter involved in vitamin B12 uptake, BtuC"/>
    <property type="match status" value="1"/>
</dbReference>
<feature type="transmembrane region" description="Helical" evidence="9">
    <location>
        <begin position="184"/>
        <end position="203"/>
    </location>
</feature>
<dbReference type="Proteomes" id="UP001595847">
    <property type="component" value="Unassembled WGS sequence"/>
</dbReference>
<dbReference type="InterPro" id="IPR037294">
    <property type="entry name" value="ABC_BtuC-like"/>
</dbReference>
<dbReference type="PANTHER" id="PTHR30472">
    <property type="entry name" value="FERRIC ENTEROBACTIN TRANSPORT SYSTEM PERMEASE PROTEIN"/>
    <property type="match status" value="1"/>
</dbReference>
<comment type="similarity">
    <text evidence="2">Belongs to the binding-protein-dependent transport system permease family. FecCD subfamily.</text>
</comment>
<dbReference type="SUPFAM" id="SSF81345">
    <property type="entry name" value="ABC transporter involved in vitamin B12 uptake, BtuC"/>
    <property type="match status" value="1"/>
</dbReference>
<comment type="subcellular location">
    <subcellularLocation>
        <location evidence="1">Cell membrane</location>
        <topology evidence="1">Multi-pass membrane protein</topology>
    </subcellularLocation>
</comment>
<keyword evidence="7 9" id="KW-0472">Membrane</keyword>
<feature type="transmembrane region" description="Helical" evidence="9">
    <location>
        <begin position="155"/>
        <end position="172"/>
    </location>
</feature>
<evidence type="ECO:0000256" key="4">
    <source>
        <dbReference type="ARBA" id="ARBA00022475"/>
    </source>
</evidence>
<evidence type="ECO:0000256" key="9">
    <source>
        <dbReference type="SAM" id="Phobius"/>
    </source>
</evidence>
<dbReference type="CDD" id="cd06550">
    <property type="entry name" value="TM_ABC_iron-siderophores_like"/>
    <property type="match status" value="1"/>
</dbReference>
<dbReference type="PANTHER" id="PTHR30472:SF67">
    <property type="entry name" value="PERMEASE OF ABC TRANSPORTER-RELATED"/>
    <property type="match status" value="1"/>
</dbReference>
<evidence type="ECO:0000256" key="1">
    <source>
        <dbReference type="ARBA" id="ARBA00004651"/>
    </source>
</evidence>
<dbReference type="EMBL" id="JBHSBH010000015">
    <property type="protein sequence ID" value="MFC3999047.1"/>
    <property type="molecule type" value="Genomic_DNA"/>
</dbReference>
<dbReference type="InterPro" id="IPR000522">
    <property type="entry name" value="ABC_transptr_permease_BtuC"/>
</dbReference>